<proteinExistence type="predicted"/>
<gene>
    <name evidence="1" type="ORF">DSCA_24160</name>
</gene>
<dbReference type="KEGG" id="dalk:DSCA_24160"/>
<name>A0A5K7YH94_9BACT</name>
<organism evidence="1 2">
    <name type="scientific">Desulfosarcina alkanivorans</name>
    <dbReference type="NCBI Taxonomy" id="571177"/>
    <lineage>
        <taxon>Bacteria</taxon>
        <taxon>Pseudomonadati</taxon>
        <taxon>Thermodesulfobacteriota</taxon>
        <taxon>Desulfobacteria</taxon>
        <taxon>Desulfobacterales</taxon>
        <taxon>Desulfosarcinaceae</taxon>
        <taxon>Desulfosarcina</taxon>
    </lineage>
</organism>
<dbReference type="EMBL" id="AP021874">
    <property type="protein sequence ID" value="BBO68486.1"/>
    <property type="molecule type" value="Genomic_DNA"/>
</dbReference>
<dbReference type="AlphaFoldDB" id="A0A5K7YH94"/>
<reference evidence="1 2" key="1">
    <citation type="submission" date="2019-11" db="EMBL/GenBank/DDBJ databases">
        <title>Comparative genomics of hydrocarbon-degrading Desulfosarcina strains.</title>
        <authorList>
            <person name="Watanabe M."/>
            <person name="Kojima H."/>
            <person name="Fukui M."/>
        </authorList>
    </citation>
    <scope>NUCLEOTIDE SEQUENCE [LARGE SCALE GENOMIC DNA]</scope>
    <source>
        <strain evidence="1 2">PL12</strain>
    </source>
</reference>
<keyword evidence="2" id="KW-1185">Reference proteome</keyword>
<accession>A0A5K7YH94</accession>
<evidence type="ECO:0000313" key="1">
    <source>
        <dbReference type="EMBL" id="BBO68486.1"/>
    </source>
</evidence>
<protein>
    <submittedName>
        <fullName evidence="1">Uncharacterized protein</fullName>
    </submittedName>
</protein>
<dbReference type="Proteomes" id="UP000427906">
    <property type="component" value="Chromosome"/>
</dbReference>
<sequence length="65" mass="7773">MPNKIDFIHPGTLFTFWSYRFALRNARQRGIDKEGSNRFETGPTLLDPITDNYPRRIRIVKKNEY</sequence>
<evidence type="ECO:0000313" key="2">
    <source>
        <dbReference type="Proteomes" id="UP000427906"/>
    </source>
</evidence>